<evidence type="ECO:0000256" key="13">
    <source>
        <dbReference type="ARBA" id="ARBA00023049"/>
    </source>
</evidence>
<comment type="subcellular location">
    <subcellularLocation>
        <location evidence="3">Mitochondrion matrix</location>
    </subcellularLocation>
</comment>
<dbReference type="Gene3D" id="3.30.830.10">
    <property type="entry name" value="Metalloenzyme, LuxS/M16 peptidase-like"/>
    <property type="match status" value="2"/>
</dbReference>
<evidence type="ECO:0000313" key="21">
    <source>
        <dbReference type="Ensembl" id="ENSAZOP00000012001.1"/>
    </source>
</evidence>
<sequence>MDADALQKLIHLLQATDDPLIQEQALITLSNSAAFSVNQDIIRNLDGLSVIGGMLSDCVPKVTEKALNALNNLSMNIKNQEEIQVYIEQVCKNVESAPLNSDLQLAGLRLLTNMSVTSDYHHKMINQIPCLLRVLSEGSERTQIQVLKVLVNLSANPAMTRHFLRAQSVHVGTGRFRVSKAATEVVLNVPETRVSPLENGLQVASEDSGLSTCTVGLWIDAGSRYENEKNNGTAHFLEHMAFKGTKKRSQLDLELEIENMGAHLNAYTSREQTVYYAKAFSKDLPRAVEILADIIQNSTLGEAEIERERGVILREMQEVETNLQEVVFDYLHATAYQNTALGRTILGPTENIKSINRNDLVEYITTHYKGPRIVLAAAGGVCHDELLDLAKCHFGNLPSAPEGGLPPLPPCSFTGSEIRIRDDKMPLAHLAIAVEAAGWADPDTIPLMVANTLIGNWDRSFGGGVQNLSSKLAQTACHGNLCHSFQSFNTCYTDTGLWGLYMVCEPSTIQDMVHFVQREWMRLCTSVTENEVARAKNLLKTNMLLQLDGSTPICEDIGRQMLCYKRRIPIPELEARIEAIDAQTIREVCKKYIYDKHPAVAAVGMLSKLTFCNSSTLSLISLACVMVNFL</sequence>
<dbReference type="GO" id="GO:0046872">
    <property type="term" value="F:metal ion binding"/>
    <property type="evidence" value="ECO:0007669"/>
    <property type="project" value="UniProtKB-KW"/>
</dbReference>
<proteinExistence type="inferred from homology"/>
<evidence type="ECO:0000256" key="8">
    <source>
        <dbReference type="ARBA" id="ARBA00022670"/>
    </source>
</evidence>
<keyword evidence="8" id="KW-0645">Protease</keyword>
<comment type="function">
    <text evidence="16">Catalytic subunit of the essential mitochondrial processing protease (MPP), which cleaves the mitochondrial sequence off newly imported precursors proteins. Preferentially, cleaves after an arginine at position P2. Required for PINK1 turnover by coupling PINK1 mitochondrial import and cleavage, which results in subsequent PINK1 proteolysis.</text>
</comment>
<keyword evidence="9" id="KW-0479">Metal-binding</keyword>
<dbReference type="GO" id="GO:0004222">
    <property type="term" value="F:metalloendopeptidase activity"/>
    <property type="evidence" value="ECO:0007669"/>
    <property type="project" value="UniProtKB-EC"/>
</dbReference>
<evidence type="ECO:0000256" key="14">
    <source>
        <dbReference type="ARBA" id="ARBA00023128"/>
    </source>
</evidence>
<keyword evidence="22" id="KW-1185">Reference proteome</keyword>
<dbReference type="InterPro" id="IPR006911">
    <property type="entry name" value="ARM-rpt_dom"/>
</dbReference>
<dbReference type="Pfam" id="PF00675">
    <property type="entry name" value="Peptidase_M16"/>
    <property type="match status" value="1"/>
</dbReference>
<evidence type="ECO:0000256" key="12">
    <source>
        <dbReference type="ARBA" id="ARBA00022946"/>
    </source>
</evidence>
<dbReference type="Pfam" id="PF04826">
    <property type="entry name" value="Arm_2"/>
    <property type="match status" value="1"/>
</dbReference>
<dbReference type="Gene3D" id="1.25.10.10">
    <property type="entry name" value="Leucine-rich Repeat Variant"/>
    <property type="match status" value="1"/>
</dbReference>
<evidence type="ECO:0000256" key="17">
    <source>
        <dbReference type="RuleBase" id="RU004447"/>
    </source>
</evidence>
<dbReference type="PANTHER" id="PTHR11851">
    <property type="entry name" value="METALLOPROTEASE"/>
    <property type="match status" value="1"/>
</dbReference>
<dbReference type="SUPFAM" id="SSF48371">
    <property type="entry name" value="ARM repeat"/>
    <property type="match status" value="1"/>
</dbReference>
<dbReference type="AlphaFoldDB" id="A0A8B9UR97"/>
<evidence type="ECO:0000256" key="11">
    <source>
        <dbReference type="ARBA" id="ARBA00022833"/>
    </source>
</evidence>
<keyword evidence="13" id="KW-0482">Metalloprotease</keyword>
<dbReference type="InterPro" id="IPR016024">
    <property type="entry name" value="ARM-type_fold"/>
</dbReference>
<dbReference type="InterPro" id="IPR011989">
    <property type="entry name" value="ARM-like"/>
</dbReference>
<comment type="cofactor">
    <cofactor evidence="2">
        <name>Zn(2+)</name>
        <dbReference type="ChEBI" id="CHEBI:29105"/>
    </cofactor>
</comment>
<evidence type="ECO:0000256" key="9">
    <source>
        <dbReference type="ARBA" id="ARBA00022723"/>
    </source>
</evidence>
<evidence type="ECO:0000256" key="1">
    <source>
        <dbReference type="ARBA" id="ARBA00001098"/>
    </source>
</evidence>
<dbReference type="PANTHER" id="PTHR11851:SF103">
    <property type="entry name" value="MITOCHONDRIAL-PROCESSING PEPTIDASE SUBUNIT BETA"/>
    <property type="match status" value="1"/>
</dbReference>
<feature type="domain" description="Armadillo repeat-containing" evidence="19">
    <location>
        <begin position="2"/>
        <end position="176"/>
    </location>
</feature>
<dbReference type="InterPro" id="IPR050361">
    <property type="entry name" value="MPP/UQCRC_Complex"/>
</dbReference>
<protein>
    <recommendedName>
        <fullName evidence="7">Mitochondrial-processing peptidase subunit beta</fullName>
        <ecNumber evidence="6">3.4.24.64</ecNumber>
    </recommendedName>
    <alternativeName>
        <fullName evidence="15">Beta-MPP</fullName>
    </alternativeName>
</protein>
<evidence type="ECO:0000256" key="7">
    <source>
        <dbReference type="ARBA" id="ARBA00020510"/>
    </source>
</evidence>
<accession>A0A8B9UR97</accession>
<evidence type="ECO:0000256" key="10">
    <source>
        <dbReference type="ARBA" id="ARBA00022801"/>
    </source>
</evidence>
<dbReference type="GO" id="GO:0005759">
    <property type="term" value="C:mitochondrial matrix"/>
    <property type="evidence" value="ECO:0007669"/>
    <property type="project" value="UniProtKB-SubCell"/>
</dbReference>
<comment type="similarity">
    <text evidence="4 17">Belongs to the peptidase M16 family.</text>
</comment>
<dbReference type="InterPro" id="IPR011765">
    <property type="entry name" value="Pept_M16_N"/>
</dbReference>
<keyword evidence="11" id="KW-0862">Zinc</keyword>
<dbReference type="InterPro" id="IPR011249">
    <property type="entry name" value="Metalloenz_LuxS/M16"/>
</dbReference>
<dbReference type="FunFam" id="3.30.830.10:FF:000001">
    <property type="entry name" value="Mitochondrial-processing peptidase subunit beta, mitochondrial"/>
    <property type="match status" value="1"/>
</dbReference>
<keyword evidence="14" id="KW-0496">Mitochondrion</keyword>
<name>A0A8B9UR97_9AVES</name>
<evidence type="ECO:0000256" key="5">
    <source>
        <dbReference type="ARBA" id="ARBA00011587"/>
    </source>
</evidence>
<dbReference type="Proteomes" id="UP000694549">
    <property type="component" value="Unplaced"/>
</dbReference>
<evidence type="ECO:0000259" key="18">
    <source>
        <dbReference type="Pfam" id="PF00675"/>
    </source>
</evidence>
<dbReference type="Ensembl" id="ENSAZOT00000012829.1">
    <property type="protein sequence ID" value="ENSAZOP00000012001.1"/>
    <property type="gene ID" value="ENSAZOG00000007627.1"/>
</dbReference>
<comment type="subunit">
    <text evidence="5">Heterodimer of PMPCA (alpha) and PMPCB (beta) subunits, forming the mitochondrial processing protease (MPP) in which PMPCA is involved in substrate recognition and binding and PMPCB is the catalytic subunit.</text>
</comment>
<evidence type="ECO:0000256" key="6">
    <source>
        <dbReference type="ARBA" id="ARBA00012299"/>
    </source>
</evidence>
<dbReference type="FunFam" id="3.30.830.10:FF:000002">
    <property type="entry name" value="Mitochondrial-processing peptidase subunit beta"/>
    <property type="match status" value="1"/>
</dbReference>
<reference evidence="21" key="2">
    <citation type="submission" date="2025-09" db="UniProtKB">
        <authorList>
            <consortium name="Ensembl"/>
        </authorList>
    </citation>
    <scope>IDENTIFICATION</scope>
</reference>
<evidence type="ECO:0000256" key="4">
    <source>
        <dbReference type="ARBA" id="ARBA00007261"/>
    </source>
</evidence>
<dbReference type="SUPFAM" id="SSF63411">
    <property type="entry name" value="LuxS/MPP-like metallohydrolase"/>
    <property type="match status" value="2"/>
</dbReference>
<evidence type="ECO:0000256" key="16">
    <source>
        <dbReference type="ARBA" id="ARBA00045433"/>
    </source>
</evidence>
<comment type="catalytic activity">
    <reaction evidence="1">
        <text>Release of N-terminal transit peptides from precursor proteins imported into the mitochondrion, typically with Arg in position P2.</text>
        <dbReference type="EC" id="3.4.24.64"/>
    </reaction>
</comment>
<keyword evidence="10" id="KW-0378">Hydrolase</keyword>
<reference evidence="21" key="1">
    <citation type="submission" date="2025-08" db="UniProtKB">
        <authorList>
            <consortium name="Ensembl"/>
        </authorList>
    </citation>
    <scope>IDENTIFICATION</scope>
</reference>
<evidence type="ECO:0000256" key="2">
    <source>
        <dbReference type="ARBA" id="ARBA00001947"/>
    </source>
</evidence>
<dbReference type="GO" id="GO:0006627">
    <property type="term" value="P:protein processing involved in protein targeting to mitochondrion"/>
    <property type="evidence" value="ECO:0007669"/>
    <property type="project" value="UniProtKB-ARBA"/>
</dbReference>
<dbReference type="PROSITE" id="PS00143">
    <property type="entry name" value="INSULINASE"/>
    <property type="match status" value="1"/>
</dbReference>
<keyword evidence="12" id="KW-0809">Transit peptide</keyword>
<evidence type="ECO:0000256" key="3">
    <source>
        <dbReference type="ARBA" id="ARBA00004305"/>
    </source>
</evidence>
<organism evidence="21 22">
    <name type="scientific">Anas zonorhyncha</name>
    <name type="common">Eastern spot-billed duck</name>
    <dbReference type="NCBI Taxonomy" id="75864"/>
    <lineage>
        <taxon>Eukaryota</taxon>
        <taxon>Metazoa</taxon>
        <taxon>Chordata</taxon>
        <taxon>Craniata</taxon>
        <taxon>Vertebrata</taxon>
        <taxon>Euteleostomi</taxon>
        <taxon>Archelosauria</taxon>
        <taxon>Archosauria</taxon>
        <taxon>Dinosauria</taxon>
        <taxon>Saurischia</taxon>
        <taxon>Theropoda</taxon>
        <taxon>Coelurosauria</taxon>
        <taxon>Aves</taxon>
        <taxon>Neognathae</taxon>
        <taxon>Galloanserae</taxon>
        <taxon>Anseriformes</taxon>
        <taxon>Anatidae</taxon>
        <taxon>Anatinae</taxon>
        <taxon>Anas</taxon>
    </lineage>
</organism>
<evidence type="ECO:0000259" key="19">
    <source>
        <dbReference type="Pfam" id="PF04826"/>
    </source>
</evidence>
<dbReference type="InterPro" id="IPR001431">
    <property type="entry name" value="Pept_M16_Zn_BS"/>
</dbReference>
<feature type="domain" description="Peptidase M16 C-terminal" evidence="20">
    <location>
        <begin position="354"/>
        <end position="539"/>
    </location>
</feature>
<evidence type="ECO:0000259" key="20">
    <source>
        <dbReference type="Pfam" id="PF05193"/>
    </source>
</evidence>
<evidence type="ECO:0000256" key="15">
    <source>
        <dbReference type="ARBA" id="ARBA00031018"/>
    </source>
</evidence>
<dbReference type="EC" id="3.4.24.64" evidence="6"/>
<evidence type="ECO:0000313" key="22">
    <source>
        <dbReference type="Proteomes" id="UP000694549"/>
    </source>
</evidence>
<feature type="domain" description="Peptidase M16 N-terminal" evidence="18">
    <location>
        <begin position="203"/>
        <end position="348"/>
    </location>
</feature>
<dbReference type="Pfam" id="PF05193">
    <property type="entry name" value="Peptidase_M16_C"/>
    <property type="match status" value="1"/>
</dbReference>
<dbReference type="InterPro" id="IPR007863">
    <property type="entry name" value="Peptidase_M16_C"/>
</dbReference>